<reference evidence="2" key="1">
    <citation type="submission" date="2023-07" db="EMBL/GenBank/DDBJ databases">
        <title>Paracoccus sp. MBLB3053 whole genome sequence.</title>
        <authorList>
            <person name="Hwang C.Y."/>
            <person name="Cho E.-S."/>
            <person name="Seo M.-J."/>
        </authorList>
    </citation>
    <scope>NUCLEOTIDE SEQUENCE [LARGE SCALE GENOMIC DNA]</scope>
    <source>
        <strain evidence="2">MBLB3053</strain>
    </source>
</reference>
<dbReference type="EMBL" id="JAVQLW010000001">
    <property type="protein sequence ID" value="MDS9467331.1"/>
    <property type="molecule type" value="Genomic_DNA"/>
</dbReference>
<organism evidence="1 2">
    <name type="scientific">Paracoccus aurantius</name>
    <dbReference type="NCBI Taxonomy" id="3073814"/>
    <lineage>
        <taxon>Bacteria</taxon>
        <taxon>Pseudomonadati</taxon>
        <taxon>Pseudomonadota</taxon>
        <taxon>Alphaproteobacteria</taxon>
        <taxon>Rhodobacterales</taxon>
        <taxon>Paracoccaceae</taxon>
        <taxon>Paracoccus</taxon>
    </lineage>
</organism>
<comment type="caution">
    <text evidence="1">The sequence shown here is derived from an EMBL/GenBank/DDBJ whole genome shotgun (WGS) entry which is preliminary data.</text>
</comment>
<proteinExistence type="predicted"/>
<dbReference type="RefSeq" id="WP_311159509.1">
    <property type="nucleotide sequence ID" value="NZ_JAVQLW010000001.1"/>
</dbReference>
<dbReference type="Proteomes" id="UP001269144">
    <property type="component" value="Unassembled WGS sequence"/>
</dbReference>
<evidence type="ECO:0000313" key="1">
    <source>
        <dbReference type="EMBL" id="MDS9467331.1"/>
    </source>
</evidence>
<accession>A0ABU2HQL7</accession>
<name>A0ABU2HQL7_9RHOB</name>
<evidence type="ECO:0000313" key="2">
    <source>
        <dbReference type="Proteomes" id="UP001269144"/>
    </source>
</evidence>
<keyword evidence="2" id="KW-1185">Reference proteome</keyword>
<gene>
    <name evidence="1" type="ORF">RGQ15_07055</name>
</gene>
<protein>
    <submittedName>
        <fullName evidence="1">Uncharacterized protein</fullName>
    </submittedName>
</protein>
<sequence length="85" mass="9205">MIVDVHDESPVAISVDSFSNALGEGDQGLAVIVRLFHESWSTADGLVPENQIYQFAISAPQAADLGRRLLELAAQAEKKMKGKPR</sequence>